<dbReference type="AlphaFoldDB" id="A0A9D2KLC3"/>
<dbReference type="Gene3D" id="1.10.460.10">
    <property type="entry name" value="Topoisomerase I, domain 2"/>
    <property type="match status" value="1"/>
</dbReference>
<dbReference type="InterPro" id="IPR013498">
    <property type="entry name" value="Topo_IA_Znf"/>
</dbReference>
<dbReference type="PANTHER" id="PTHR42785:SF1">
    <property type="entry name" value="DNA TOPOISOMERASE"/>
    <property type="match status" value="1"/>
</dbReference>
<keyword evidence="5" id="KW-0862">Zinc</keyword>
<dbReference type="Gene3D" id="3.40.50.140">
    <property type="match status" value="1"/>
</dbReference>
<dbReference type="Pfam" id="PF01751">
    <property type="entry name" value="Toprim"/>
    <property type="match status" value="1"/>
</dbReference>
<dbReference type="InterPro" id="IPR023405">
    <property type="entry name" value="Topo_IA_core_domain"/>
</dbReference>
<dbReference type="InterPro" id="IPR028612">
    <property type="entry name" value="Topoisom_1_IA"/>
</dbReference>
<evidence type="ECO:0000256" key="2">
    <source>
        <dbReference type="ARBA" id="ARBA00009446"/>
    </source>
</evidence>
<dbReference type="EC" id="5.6.2.1" evidence="10"/>
<dbReference type="Gene3D" id="1.10.290.10">
    <property type="entry name" value="Topoisomerase I, domain 4"/>
    <property type="match status" value="1"/>
</dbReference>
<feature type="site" description="Interaction with DNA" evidence="10">
    <location>
        <position position="140"/>
    </location>
</feature>
<keyword evidence="3" id="KW-0479">Metal-binding</keyword>
<dbReference type="GO" id="GO:0008270">
    <property type="term" value="F:zinc ion binding"/>
    <property type="evidence" value="ECO:0007669"/>
    <property type="project" value="UniProtKB-KW"/>
</dbReference>
<feature type="site" description="Interaction with DNA" evidence="10">
    <location>
        <position position="155"/>
    </location>
</feature>
<dbReference type="HAMAP" id="MF_00952">
    <property type="entry name" value="Topoisom_1_prok"/>
    <property type="match status" value="1"/>
</dbReference>
<feature type="site" description="Interaction with DNA" evidence="10">
    <location>
        <position position="148"/>
    </location>
</feature>
<feature type="site" description="Interaction with DNA" evidence="10">
    <location>
        <position position="139"/>
    </location>
</feature>
<dbReference type="CDD" id="cd00186">
    <property type="entry name" value="TOP1Ac"/>
    <property type="match status" value="1"/>
</dbReference>
<dbReference type="NCBIfam" id="TIGR01051">
    <property type="entry name" value="topA_bact"/>
    <property type="match status" value="1"/>
</dbReference>
<dbReference type="InterPro" id="IPR013824">
    <property type="entry name" value="Topo_IA_cen_sub1"/>
</dbReference>
<evidence type="ECO:0000256" key="6">
    <source>
        <dbReference type="ARBA" id="ARBA00022842"/>
    </source>
</evidence>
<feature type="site" description="Interaction with DNA" evidence="10">
    <location>
        <position position="489"/>
    </location>
</feature>
<feature type="domain" description="Topo IA-type catalytic" evidence="12">
    <location>
        <begin position="129"/>
        <end position="557"/>
    </location>
</feature>
<organism evidence="13 14">
    <name type="scientific">Candidatus Mailhella merdigallinarum</name>
    <dbReference type="NCBI Taxonomy" id="2838658"/>
    <lineage>
        <taxon>Bacteria</taxon>
        <taxon>Pseudomonadati</taxon>
        <taxon>Thermodesulfobacteriota</taxon>
        <taxon>Desulfovibrionia</taxon>
        <taxon>Desulfovibrionales</taxon>
        <taxon>Desulfovibrionaceae</taxon>
        <taxon>Mailhella</taxon>
    </lineage>
</organism>
<evidence type="ECO:0000259" key="11">
    <source>
        <dbReference type="PROSITE" id="PS50880"/>
    </source>
</evidence>
<keyword evidence="7 10" id="KW-0799">Topoisomerase</keyword>
<reference evidence="13" key="2">
    <citation type="submission" date="2021-04" db="EMBL/GenBank/DDBJ databases">
        <authorList>
            <person name="Gilroy R."/>
        </authorList>
    </citation>
    <scope>NUCLEOTIDE SEQUENCE</scope>
    <source>
        <strain evidence="13">CHK186-16707</strain>
    </source>
</reference>
<feature type="domain" description="Toprim" evidence="11">
    <location>
        <begin position="3"/>
        <end position="113"/>
    </location>
</feature>
<dbReference type="EMBL" id="DXAN01000017">
    <property type="protein sequence ID" value="HJA08611.1"/>
    <property type="molecule type" value="Genomic_DNA"/>
</dbReference>
<dbReference type="InterPro" id="IPR023406">
    <property type="entry name" value="Topo_IA_AS"/>
</dbReference>
<evidence type="ECO:0000313" key="14">
    <source>
        <dbReference type="Proteomes" id="UP000824225"/>
    </source>
</evidence>
<keyword evidence="4" id="KW-0863">Zinc-finger</keyword>
<sequence length="751" mass="83585">MGKNLIIVESPAKVKTIKKFLGNKYAVQASVGHIRDLPTKEIGVDESRDFAPRYETIKGKEKIVSALREAAAKADTVYLAPDPDREGEAIAWHIAEVIRNQAKDIKRIQFNEITSRAVKEALEHPRAIDPRLFEAQQARRVLDRLVGYKISPLLWKTVKRGISAGRVQSVALRLIVEREEERQAFVPEEYWQFKALLSASAPPSFKADLAKIDGKKAVVPNAEAAQALEDAMKDKPFVVESVEEKERSRNPPAPFTTSTLQQTANQRMGFTSKRTMSTAQRLYEGIELGERGTTALITYMRTDSVRIADEARTAAAEFIDGRFGKEYMAPGGKGRVFKGKSGAQDAHEAIRPVDVRLTPQDVKEHLTPEQYRLYSLIWSRFVASQMAPAKFHDTTALINCGPAQWRAKGERLLFPGFLAAMPRSAEEEDDLLPPLKAGEAVKLEKLTKEQKFTQPAPRYTEASLVRELEERGIGRPSTYATIISTIQDREYVRLEDKHFAPTDLGNVVCSQLREHFPSLMDVGFTAGMEDNLDKVADGALGWVGLLRDFTKDFDPALSAAAQNMAPVKGGLTTDVPCPQCGKPLVIKFGKSGEFLACTGYPECRYTTNFVRDEKGKIQPQARQQEVREVVGACPQCGGDVVIKKSHTGSRFLSCANYPKCTYAAPFSTGVPCPKCGKGNLVEKSSKRGKIFYSCDQYPACDYALWDWPINEKCPECDSPLLVLKTTRARGRHIACPNPKCRYSRDTDEPKE</sequence>
<feature type="site" description="Interaction with DNA" evidence="10">
    <location>
        <position position="33"/>
    </location>
</feature>
<feature type="site" description="Interaction with DNA" evidence="10">
    <location>
        <position position="301"/>
    </location>
</feature>
<dbReference type="InterPro" id="IPR006171">
    <property type="entry name" value="TOPRIM_dom"/>
</dbReference>
<keyword evidence="8 10" id="KW-0238">DNA-binding</keyword>
<comment type="subunit">
    <text evidence="10">Monomer.</text>
</comment>
<dbReference type="PROSITE" id="PS50880">
    <property type="entry name" value="TOPRIM"/>
    <property type="match status" value="1"/>
</dbReference>
<dbReference type="Proteomes" id="UP000824225">
    <property type="component" value="Unassembled WGS sequence"/>
</dbReference>
<feature type="active site" description="O-(5'-phospho-DNA)-tyrosine intermediate" evidence="10">
    <location>
        <position position="299"/>
    </location>
</feature>
<dbReference type="PANTHER" id="PTHR42785">
    <property type="entry name" value="DNA TOPOISOMERASE, TYPE IA, CORE"/>
    <property type="match status" value="1"/>
</dbReference>
<proteinExistence type="inferred from homology"/>
<dbReference type="Gene3D" id="3.30.65.10">
    <property type="entry name" value="Bacterial Topoisomerase I, domain 1"/>
    <property type="match status" value="4"/>
</dbReference>
<dbReference type="InterPro" id="IPR013826">
    <property type="entry name" value="Topo_IA_cen_sub3"/>
</dbReference>
<protein>
    <recommendedName>
        <fullName evidence="10">DNA topoisomerase 1</fullName>
        <ecNumber evidence="10">5.6.2.1</ecNumber>
    </recommendedName>
    <alternativeName>
        <fullName evidence="10">DNA topoisomerase I</fullName>
    </alternativeName>
</protein>
<dbReference type="PRINTS" id="PR00417">
    <property type="entry name" value="PRTPISMRASEI"/>
</dbReference>
<dbReference type="SMART" id="SM00437">
    <property type="entry name" value="TOP1Ac"/>
    <property type="match status" value="1"/>
</dbReference>
<dbReference type="GO" id="GO:0006265">
    <property type="term" value="P:DNA topological change"/>
    <property type="evidence" value="ECO:0007669"/>
    <property type="project" value="UniProtKB-UniRule"/>
</dbReference>
<dbReference type="SMART" id="SM00436">
    <property type="entry name" value="TOP1Bc"/>
    <property type="match status" value="1"/>
</dbReference>
<dbReference type="SMART" id="SM00493">
    <property type="entry name" value="TOPRIM"/>
    <property type="match status" value="1"/>
</dbReference>
<evidence type="ECO:0000256" key="5">
    <source>
        <dbReference type="ARBA" id="ARBA00022833"/>
    </source>
</evidence>
<dbReference type="InterPro" id="IPR003602">
    <property type="entry name" value="Topo_IA_DNA-bd_dom"/>
</dbReference>
<dbReference type="InterPro" id="IPR000380">
    <property type="entry name" value="Topo_IA"/>
</dbReference>
<comment type="caution">
    <text evidence="13">The sequence shown here is derived from an EMBL/GenBank/DDBJ whole genome shotgun (WGS) entry which is preliminary data.</text>
</comment>
<evidence type="ECO:0000256" key="10">
    <source>
        <dbReference type="HAMAP-Rule" id="MF_00952"/>
    </source>
</evidence>
<evidence type="ECO:0000256" key="1">
    <source>
        <dbReference type="ARBA" id="ARBA00000213"/>
    </source>
</evidence>
<comment type="similarity">
    <text evidence="2 10">Belongs to the type IA topoisomerase family.</text>
</comment>
<keyword evidence="9 10" id="KW-0413">Isomerase</keyword>
<dbReference type="InterPro" id="IPR005733">
    <property type="entry name" value="TopoI_bac-type"/>
</dbReference>
<evidence type="ECO:0000256" key="8">
    <source>
        <dbReference type="ARBA" id="ARBA00023125"/>
    </source>
</evidence>
<evidence type="ECO:0000313" key="13">
    <source>
        <dbReference type="EMBL" id="HJA08611.1"/>
    </source>
</evidence>
<dbReference type="PROSITE" id="PS52039">
    <property type="entry name" value="TOPO_IA_2"/>
    <property type="match status" value="1"/>
</dbReference>
<dbReference type="InterPro" id="IPR013825">
    <property type="entry name" value="Topo_IA_cen_sub2"/>
</dbReference>
<evidence type="ECO:0000256" key="4">
    <source>
        <dbReference type="ARBA" id="ARBA00022771"/>
    </source>
</evidence>
<evidence type="ECO:0000256" key="3">
    <source>
        <dbReference type="ARBA" id="ARBA00022723"/>
    </source>
</evidence>
<accession>A0A9D2KLC3</accession>
<dbReference type="SUPFAM" id="SSF57783">
    <property type="entry name" value="Zinc beta-ribbon"/>
    <property type="match status" value="2"/>
</dbReference>
<dbReference type="InterPro" id="IPR013497">
    <property type="entry name" value="Topo_IA_cen"/>
</dbReference>
<dbReference type="PROSITE" id="PS00396">
    <property type="entry name" value="TOPO_IA_1"/>
    <property type="match status" value="1"/>
</dbReference>
<evidence type="ECO:0000259" key="12">
    <source>
        <dbReference type="PROSITE" id="PS52039"/>
    </source>
</evidence>
<dbReference type="GO" id="GO:0003677">
    <property type="term" value="F:DNA binding"/>
    <property type="evidence" value="ECO:0007669"/>
    <property type="project" value="UniProtKB-KW"/>
</dbReference>
<dbReference type="Pfam" id="PF01131">
    <property type="entry name" value="Topoisom_bac"/>
    <property type="match status" value="1"/>
</dbReference>
<dbReference type="CDD" id="cd03363">
    <property type="entry name" value="TOPRIM_TopoIA_TopoI"/>
    <property type="match status" value="1"/>
</dbReference>
<name>A0A9D2KLC3_9BACT</name>
<reference evidence="13" key="1">
    <citation type="journal article" date="2021" name="PeerJ">
        <title>Extensive microbial diversity within the chicken gut microbiome revealed by metagenomics and culture.</title>
        <authorList>
            <person name="Gilroy R."/>
            <person name="Ravi A."/>
            <person name="Getino M."/>
            <person name="Pursley I."/>
            <person name="Horton D.L."/>
            <person name="Alikhan N.F."/>
            <person name="Baker D."/>
            <person name="Gharbi K."/>
            <person name="Hall N."/>
            <person name="Watson M."/>
            <person name="Adriaenssens E.M."/>
            <person name="Foster-Nyarko E."/>
            <person name="Jarju S."/>
            <person name="Secka A."/>
            <person name="Antonio M."/>
            <person name="Oren A."/>
            <person name="Chaudhuri R.R."/>
            <person name="La Ragione R."/>
            <person name="Hildebrand F."/>
            <person name="Pallen M.J."/>
        </authorList>
    </citation>
    <scope>NUCLEOTIDE SEQUENCE</scope>
    <source>
        <strain evidence="13">CHK186-16707</strain>
    </source>
</reference>
<dbReference type="GO" id="GO:0005694">
    <property type="term" value="C:chromosome"/>
    <property type="evidence" value="ECO:0007669"/>
    <property type="project" value="InterPro"/>
</dbReference>
<dbReference type="Gene3D" id="2.70.20.10">
    <property type="entry name" value="Topoisomerase I, domain 3"/>
    <property type="match status" value="1"/>
</dbReference>
<dbReference type="SUPFAM" id="SSF56712">
    <property type="entry name" value="Prokaryotic type I DNA topoisomerase"/>
    <property type="match status" value="1"/>
</dbReference>
<feature type="site" description="Interaction with DNA" evidence="10">
    <location>
        <position position="143"/>
    </location>
</feature>
<feature type="region of interest" description="Interaction with DNA" evidence="10">
    <location>
        <begin position="163"/>
        <end position="168"/>
    </location>
</feature>
<dbReference type="InterPro" id="IPR034149">
    <property type="entry name" value="TOPRIM_TopoI"/>
</dbReference>
<comment type="function">
    <text evidence="10">Releases the supercoiling and torsional tension of DNA, which is introduced during the DNA replication and transcription, by transiently cleaving and rejoining one strand of the DNA duplex. Introduces a single-strand break via transesterification at a target site in duplex DNA. The scissile phosphodiester is attacked by the catalytic tyrosine of the enzyme, resulting in the formation of a DNA-(5'-phosphotyrosyl)-enzyme intermediate and the expulsion of a 3'-OH DNA strand. The free DNA strand then undergoes passage around the unbroken strand, thus removing DNA supercoils. Finally, in the religation step, the DNA 3'-OH attacks the covalent intermediate to expel the active-site tyrosine and restore the DNA phosphodiester backbone.</text>
</comment>
<dbReference type="Pfam" id="PF01396">
    <property type="entry name" value="Zn_ribbon_Top1"/>
    <property type="match status" value="4"/>
</dbReference>
<comment type="catalytic activity">
    <reaction evidence="1 10">
        <text>ATP-independent breakage of single-stranded DNA, followed by passage and rejoining.</text>
        <dbReference type="EC" id="5.6.2.1"/>
    </reaction>
</comment>
<keyword evidence="6" id="KW-0460">Magnesium</keyword>
<dbReference type="GO" id="GO:0003917">
    <property type="term" value="F:DNA topoisomerase type I (single strand cut, ATP-independent) activity"/>
    <property type="evidence" value="ECO:0007669"/>
    <property type="project" value="UniProtKB-UniRule"/>
</dbReference>
<evidence type="ECO:0000256" key="9">
    <source>
        <dbReference type="ARBA" id="ARBA00023235"/>
    </source>
</evidence>
<gene>
    <name evidence="10 13" type="primary">topA</name>
    <name evidence="13" type="ORF">H9962_05415</name>
</gene>
<evidence type="ECO:0000256" key="7">
    <source>
        <dbReference type="ARBA" id="ARBA00023029"/>
    </source>
</evidence>
<dbReference type="InterPro" id="IPR003601">
    <property type="entry name" value="Topo_IA_2"/>
</dbReference>